<keyword evidence="4" id="KW-1003">Cell membrane</keyword>
<feature type="transmembrane region" description="Helical" evidence="8">
    <location>
        <begin position="26"/>
        <end position="45"/>
    </location>
</feature>
<proteinExistence type="inferred from homology"/>
<evidence type="ECO:0000256" key="1">
    <source>
        <dbReference type="ARBA" id="ARBA00004651"/>
    </source>
</evidence>
<dbReference type="GO" id="GO:0140359">
    <property type="term" value="F:ABC-type transporter activity"/>
    <property type="evidence" value="ECO:0007669"/>
    <property type="project" value="InterPro"/>
</dbReference>
<dbReference type="eggNOG" id="COG0842">
    <property type="taxonomic scope" value="Bacteria"/>
</dbReference>
<dbReference type="InterPro" id="IPR051449">
    <property type="entry name" value="ABC-2_transporter_component"/>
</dbReference>
<keyword evidence="5 8" id="KW-0812">Transmembrane</keyword>
<gene>
    <name evidence="10" type="ordered locus">HRM2_15610</name>
</gene>
<dbReference type="PROSITE" id="PS51012">
    <property type="entry name" value="ABC_TM2"/>
    <property type="match status" value="1"/>
</dbReference>
<evidence type="ECO:0000313" key="11">
    <source>
        <dbReference type="Proteomes" id="UP000000442"/>
    </source>
</evidence>
<dbReference type="RefSeq" id="WP_015903457.1">
    <property type="nucleotide sequence ID" value="NC_012108.1"/>
</dbReference>
<dbReference type="PANTHER" id="PTHR30294:SF44">
    <property type="entry name" value="MULTIDRUG ABC TRANSPORTER PERMEASE YBHR-RELATED"/>
    <property type="match status" value="1"/>
</dbReference>
<evidence type="ECO:0000256" key="5">
    <source>
        <dbReference type="ARBA" id="ARBA00022692"/>
    </source>
</evidence>
<dbReference type="Proteomes" id="UP000000442">
    <property type="component" value="Chromosome"/>
</dbReference>
<evidence type="ECO:0000259" key="9">
    <source>
        <dbReference type="PROSITE" id="PS51012"/>
    </source>
</evidence>
<dbReference type="Gene3D" id="3.40.1710.10">
    <property type="entry name" value="abc type-2 transporter like domain"/>
    <property type="match status" value="1"/>
</dbReference>
<name>C0QA85_DESAH</name>
<evidence type="ECO:0000256" key="3">
    <source>
        <dbReference type="ARBA" id="ARBA00022448"/>
    </source>
</evidence>
<organism evidence="10 11">
    <name type="scientific">Desulforapulum autotrophicum (strain ATCC 43914 / DSM 3382 / VKM B-1955 / HRM2)</name>
    <name type="common">Desulfobacterium autotrophicum</name>
    <dbReference type="NCBI Taxonomy" id="177437"/>
    <lineage>
        <taxon>Bacteria</taxon>
        <taxon>Pseudomonadati</taxon>
        <taxon>Thermodesulfobacteriota</taxon>
        <taxon>Desulfobacteria</taxon>
        <taxon>Desulfobacterales</taxon>
        <taxon>Desulfobacteraceae</taxon>
        <taxon>Desulforapulum</taxon>
    </lineage>
</organism>
<dbReference type="InterPro" id="IPR013525">
    <property type="entry name" value="ABC2_TM"/>
</dbReference>
<keyword evidence="11" id="KW-1185">Reference proteome</keyword>
<evidence type="ECO:0000256" key="4">
    <source>
        <dbReference type="ARBA" id="ARBA00022475"/>
    </source>
</evidence>
<dbReference type="AlphaFoldDB" id="C0QA85"/>
<evidence type="ECO:0000256" key="2">
    <source>
        <dbReference type="ARBA" id="ARBA00007783"/>
    </source>
</evidence>
<sequence length="373" mass="41147">MKILQRIITLILKEFSMVLRDPKSRVVVIVPPIIQFFVFGFAATYDLTDVRYAVLDQSRTVQSRELLARFEGSDNFRLVTTLSSDSQIPEMIDTGKARLVINIPADFSLKLAHGDQAGVQVIADGRNSNVAAIALGYVTSIVQQQGRQILTRRGQLAVEPSLELINRAWFNENLVSRWYIVSALGGVISMVVVMILSSLSVAREREFGTFDQLLVAPFRPFEILIGKAIPPIVFGLFDALLLSGAAVFVFKIPFHGSVSALVVILTVFVVAVVGVGLFVSSISTTMQQALLGSFIFMMPAVILGGFTTPIENMPDWLQTATYLNPLRYVVYGLREIYLAGGDLVSVWPLIWPMACIAAVTLPLAGWMFRRRTT</sequence>
<feature type="transmembrane region" description="Helical" evidence="8">
    <location>
        <begin position="178"/>
        <end position="202"/>
    </location>
</feature>
<keyword evidence="7 8" id="KW-0472">Membrane</keyword>
<keyword evidence="6 8" id="KW-1133">Transmembrane helix</keyword>
<dbReference type="InterPro" id="IPR047817">
    <property type="entry name" value="ABC2_TM_bact-type"/>
</dbReference>
<accession>C0QA85</accession>
<dbReference type="EMBL" id="CP001087">
    <property type="protein sequence ID" value="ACN14670.1"/>
    <property type="molecule type" value="Genomic_DNA"/>
</dbReference>
<reference evidence="10 11" key="1">
    <citation type="journal article" date="2009" name="Environ. Microbiol.">
        <title>Genome sequence of Desulfobacterium autotrophicum HRM2, a marine sulfate reducer oxidizing organic carbon completely to carbon dioxide.</title>
        <authorList>
            <person name="Strittmatter A.W."/>
            <person name="Liesegang H."/>
            <person name="Rabus R."/>
            <person name="Decker I."/>
            <person name="Amann J."/>
            <person name="Andres S."/>
            <person name="Henne A."/>
            <person name="Fricke W.F."/>
            <person name="Martinez-Arias R."/>
            <person name="Bartels D."/>
            <person name="Goesmann A."/>
            <person name="Krause L."/>
            <person name="Puehler A."/>
            <person name="Klenk H.P."/>
            <person name="Richter M."/>
            <person name="Schuler M."/>
            <person name="Gloeckner F.O."/>
            <person name="Meyerdierks A."/>
            <person name="Gottschalk G."/>
            <person name="Amann R."/>
        </authorList>
    </citation>
    <scope>NUCLEOTIDE SEQUENCE [LARGE SCALE GENOMIC DNA]</scope>
    <source>
        <strain evidence="11">ATCC 43914 / DSM 3382 / HRM2</strain>
    </source>
</reference>
<dbReference type="HOGENOM" id="CLU_039483_8_3_7"/>
<keyword evidence="3" id="KW-0813">Transport</keyword>
<comment type="similarity">
    <text evidence="2">Belongs to the ABC-2 integral membrane protein family.</text>
</comment>
<dbReference type="KEGG" id="dat:HRM2_15610"/>
<feature type="transmembrane region" description="Helical" evidence="8">
    <location>
        <begin position="256"/>
        <end position="278"/>
    </location>
</feature>
<feature type="transmembrane region" description="Helical" evidence="8">
    <location>
        <begin position="223"/>
        <end position="250"/>
    </location>
</feature>
<dbReference type="PANTHER" id="PTHR30294">
    <property type="entry name" value="MEMBRANE COMPONENT OF ABC TRANSPORTER YHHJ-RELATED"/>
    <property type="match status" value="1"/>
</dbReference>
<dbReference type="GO" id="GO:0005886">
    <property type="term" value="C:plasma membrane"/>
    <property type="evidence" value="ECO:0007669"/>
    <property type="project" value="UniProtKB-SubCell"/>
</dbReference>
<evidence type="ECO:0000256" key="8">
    <source>
        <dbReference type="SAM" id="Phobius"/>
    </source>
</evidence>
<comment type="subcellular location">
    <subcellularLocation>
        <location evidence="1">Cell membrane</location>
        <topology evidence="1">Multi-pass membrane protein</topology>
    </subcellularLocation>
</comment>
<dbReference type="STRING" id="177437.HRM2_15610"/>
<protein>
    <submittedName>
        <fullName evidence="10">ABC-type transporter, permease component</fullName>
    </submittedName>
</protein>
<feature type="domain" description="ABC transmembrane type-2" evidence="9">
    <location>
        <begin position="135"/>
        <end position="371"/>
    </location>
</feature>
<evidence type="ECO:0000256" key="6">
    <source>
        <dbReference type="ARBA" id="ARBA00022989"/>
    </source>
</evidence>
<feature type="transmembrane region" description="Helical" evidence="8">
    <location>
        <begin position="349"/>
        <end position="368"/>
    </location>
</feature>
<evidence type="ECO:0000256" key="7">
    <source>
        <dbReference type="ARBA" id="ARBA00023136"/>
    </source>
</evidence>
<dbReference type="OrthoDB" id="9808686at2"/>
<evidence type="ECO:0000313" key="10">
    <source>
        <dbReference type="EMBL" id="ACN14670.1"/>
    </source>
</evidence>
<dbReference type="Pfam" id="PF12698">
    <property type="entry name" value="ABC2_membrane_3"/>
    <property type="match status" value="1"/>
</dbReference>
<feature type="transmembrane region" description="Helical" evidence="8">
    <location>
        <begin position="290"/>
        <end position="310"/>
    </location>
</feature>